<protein>
    <recommendedName>
        <fullName evidence="1">Gelsolin-like domain-containing protein</fullName>
    </recommendedName>
</protein>
<dbReference type="PANTHER" id="PTHR11977:SF130">
    <property type="entry name" value="SEVERIN"/>
    <property type="match status" value="1"/>
</dbReference>
<dbReference type="InterPro" id="IPR029006">
    <property type="entry name" value="ADF-H/Gelsolin-like_dom_sf"/>
</dbReference>
<proteinExistence type="predicted"/>
<dbReference type="GO" id="GO:0005737">
    <property type="term" value="C:cytoplasm"/>
    <property type="evidence" value="ECO:0007669"/>
    <property type="project" value="TreeGrafter"/>
</dbReference>
<dbReference type="PANTHER" id="PTHR11977">
    <property type="entry name" value="VILLIN"/>
    <property type="match status" value="1"/>
</dbReference>
<dbReference type="GO" id="GO:0008154">
    <property type="term" value="P:actin polymerization or depolymerization"/>
    <property type="evidence" value="ECO:0007669"/>
    <property type="project" value="TreeGrafter"/>
</dbReference>
<feature type="domain" description="Gelsolin-like" evidence="1">
    <location>
        <begin position="74"/>
        <end position="150"/>
    </location>
</feature>
<dbReference type="SMART" id="SM00262">
    <property type="entry name" value="GEL"/>
    <property type="match status" value="2"/>
</dbReference>
<dbReference type="InterPro" id="IPR007123">
    <property type="entry name" value="Gelsolin-like_dom"/>
</dbReference>
<dbReference type="Proteomes" id="UP000053820">
    <property type="component" value="Unassembled WGS sequence"/>
</dbReference>
<gene>
    <name evidence="2" type="ORF">HYDPIDRAFT_114181</name>
</gene>
<dbReference type="CDD" id="cd11290">
    <property type="entry name" value="gelsolin_S1_like"/>
    <property type="match status" value="1"/>
</dbReference>
<name>A0A0C9VWJ8_9AGAM</name>
<organism evidence="2 3">
    <name type="scientific">Hydnomerulius pinastri MD-312</name>
    <dbReference type="NCBI Taxonomy" id="994086"/>
    <lineage>
        <taxon>Eukaryota</taxon>
        <taxon>Fungi</taxon>
        <taxon>Dikarya</taxon>
        <taxon>Basidiomycota</taxon>
        <taxon>Agaricomycotina</taxon>
        <taxon>Agaricomycetes</taxon>
        <taxon>Agaricomycetidae</taxon>
        <taxon>Boletales</taxon>
        <taxon>Boletales incertae sedis</taxon>
        <taxon>Leucogyrophana</taxon>
    </lineage>
</organism>
<dbReference type="PRINTS" id="PR00597">
    <property type="entry name" value="GELSOLIN"/>
</dbReference>
<evidence type="ECO:0000259" key="1">
    <source>
        <dbReference type="Pfam" id="PF00626"/>
    </source>
</evidence>
<accession>A0A0C9VWJ8</accession>
<evidence type="ECO:0000313" key="3">
    <source>
        <dbReference type="Proteomes" id="UP000053820"/>
    </source>
</evidence>
<dbReference type="GO" id="GO:0051015">
    <property type="term" value="F:actin filament binding"/>
    <property type="evidence" value="ECO:0007669"/>
    <property type="project" value="InterPro"/>
</dbReference>
<dbReference type="Pfam" id="PF00626">
    <property type="entry name" value="Gelsolin"/>
    <property type="match status" value="1"/>
</dbReference>
<dbReference type="Gene3D" id="3.40.20.10">
    <property type="entry name" value="Severin"/>
    <property type="match status" value="2"/>
</dbReference>
<dbReference type="AlphaFoldDB" id="A0A0C9VWJ8"/>
<reference evidence="2 3" key="1">
    <citation type="submission" date="2014-04" db="EMBL/GenBank/DDBJ databases">
        <title>Evolutionary Origins and Diversification of the Mycorrhizal Mutualists.</title>
        <authorList>
            <consortium name="DOE Joint Genome Institute"/>
            <consortium name="Mycorrhizal Genomics Consortium"/>
            <person name="Kohler A."/>
            <person name="Kuo A."/>
            <person name="Nagy L.G."/>
            <person name="Floudas D."/>
            <person name="Copeland A."/>
            <person name="Barry K.W."/>
            <person name="Cichocki N."/>
            <person name="Veneault-Fourrey C."/>
            <person name="LaButti K."/>
            <person name="Lindquist E.A."/>
            <person name="Lipzen A."/>
            <person name="Lundell T."/>
            <person name="Morin E."/>
            <person name="Murat C."/>
            <person name="Riley R."/>
            <person name="Ohm R."/>
            <person name="Sun H."/>
            <person name="Tunlid A."/>
            <person name="Henrissat B."/>
            <person name="Grigoriev I.V."/>
            <person name="Hibbett D.S."/>
            <person name="Martin F."/>
        </authorList>
    </citation>
    <scope>NUCLEOTIDE SEQUENCE [LARGE SCALE GENOMIC DNA]</scope>
    <source>
        <strain evidence="2 3">MD-312</strain>
    </source>
</reference>
<dbReference type="InterPro" id="IPR007122">
    <property type="entry name" value="Villin/Gelsolin"/>
</dbReference>
<keyword evidence="3" id="KW-1185">Reference proteome</keyword>
<dbReference type="OrthoDB" id="6375767at2759"/>
<evidence type="ECO:0000313" key="2">
    <source>
        <dbReference type="EMBL" id="KIJ62540.1"/>
    </source>
</evidence>
<dbReference type="HOGENOM" id="CLU_002568_0_1_1"/>
<dbReference type="GO" id="GO:0015629">
    <property type="term" value="C:actin cytoskeleton"/>
    <property type="evidence" value="ECO:0007669"/>
    <property type="project" value="TreeGrafter"/>
</dbReference>
<dbReference type="SUPFAM" id="SSF55753">
    <property type="entry name" value="Actin depolymerizing proteins"/>
    <property type="match status" value="2"/>
</dbReference>
<sequence length="408" mass="46008">MSILTRQTKVELKDSNIALLGSDLELKVRQHAGDSEPAWSGVGQKEGVKIWRVEKFKLVGWPRPDEPYRAHDRYGLFFDGDSYIVLHTYKESDSADRLLHDVHFWLGKESTQDEAGTAAYKTVELDDHLQPEGGAVQYREAQGHESDRFLALFPHFLVVKGGVSSGFHHPGAIFPSKARKIYRMWTIRGKLNLKSSGAKEQKQLITYELSFEGLTIEQGGVYVYDDSDHIYVYNTKSSSAWDRYKVGEYVMSMGYCRTVGFNGYAVFDEGTKGDTEFLKLVGVDSVTPAHSRVYEEAFGPPATLYRLKEVVPQLDLEPISLARSELKSDGMYILDDYANAHHPVVYVWVGNGVTLNARFALTHGETYLREKKEKLSRKGQHVSLSVAVVRIKEGQETPPFLKAFEAAQ</sequence>
<dbReference type="EMBL" id="KN839854">
    <property type="protein sequence ID" value="KIJ62540.1"/>
    <property type="molecule type" value="Genomic_DNA"/>
</dbReference>